<proteinExistence type="inferred from homology"/>
<dbReference type="Pfam" id="PF01420">
    <property type="entry name" value="Methylase_S"/>
    <property type="match status" value="2"/>
</dbReference>
<evidence type="ECO:0000256" key="6">
    <source>
        <dbReference type="ARBA" id="ARBA00022691"/>
    </source>
</evidence>
<dbReference type="RefSeq" id="WP_125012893.1">
    <property type="nucleotide sequence ID" value="NZ_RQVR01000010.1"/>
</dbReference>
<dbReference type="CDD" id="cd02440">
    <property type="entry name" value="AdoMet_MTases"/>
    <property type="match status" value="1"/>
</dbReference>
<evidence type="ECO:0000256" key="1">
    <source>
        <dbReference type="ARBA" id="ARBA00006594"/>
    </source>
</evidence>
<evidence type="ECO:0000256" key="9">
    <source>
        <dbReference type="ARBA" id="ARBA00047942"/>
    </source>
</evidence>
<dbReference type="Gene3D" id="3.40.50.150">
    <property type="entry name" value="Vaccinia Virus protein VP39"/>
    <property type="match status" value="1"/>
</dbReference>
<dbReference type="PROSITE" id="PS00092">
    <property type="entry name" value="N6_MTASE"/>
    <property type="match status" value="1"/>
</dbReference>
<keyword evidence="6" id="KW-0949">S-adenosyl-L-methionine</keyword>
<evidence type="ECO:0000313" key="12">
    <source>
        <dbReference type="EMBL" id="RRJ90746.1"/>
    </source>
</evidence>
<comment type="similarity">
    <text evidence="1">Belongs to the N(4)/N(6)-methyltransferase family.</text>
</comment>
<dbReference type="EMBL" id="RQVR01000010">
    <property type="protein sequence ID" value="RRJ90746.1"/>
    <property type="molecule type" value="Genomic_DNA"/>
</dbReference>
<dbReference type="GO" id="GO:0008170">
    <property type="term" value="F:N-methyltransferase activity"/>
    <property type="evidence" value="ECO:0007669"/>
    <property type="project" value="InterPro"/>
</dbReference>
<dbReference type="Proteomes" id="UP000271937">
    <property type="component" value="Unassembled WGS sequence"/>
</dbReference>
<feature type="domain" description="DNA methylase adenine-specific" evidence="11">
    <location>
        <begin position="408"/>
        <end position="679"/>
    </location>
</feature>
<dbReference type="GO" id="GO:0009007">
    <property type="term" value="F:site-specific DNA-methyltransferase (adenine-specific) activity"/>
    <property type="evidence" value="ECO:0007669"/>
    <property type="project" value="UniProtKB-EC"/>
</dbReference>
<dbReference type="PANTHER" id="PTHR42933">
    <property type="entry name" value="SLR6095 PROTEIN"/>
    <property type="match status" value="1"/>
</dbReference>
<dbReference type="GO" id="GO:0004519">
    <property type="term" value="F:endonuclease activity"/>
    <property type="evidence" value="ECO:0007669"/>
    <property type="project" value="UniProtKB-KW"/>
</dbReference>
<dbReference type="InterPro" id="IPR003356">
    <property type="entry name" value="DNA_methylase_A-5"/>
</dbReference>
<keyword evidence="12" id="KW-0540">Nuclease</keyword>
<name>A0A3P3W9Q9_9FLAO</name>
<comment type="similarity">
    <text evidence="2">Belongs to the type-I restriction system S methylase family.</text>
</comment>
<dbReference type="InterPro" id="IPR051537">
    <property type="entry name" value="DNA_Adenine_Mtase"/>
</dbReference>
<keyword evidence="4" id="KW-0489">Methyltransferase</keyword>
<evidence type="ECO:0000256" key="4">
    <source>
        <dbReference type="ARBA" id="ARBA00022603"/>
    </source>
</evidence>
<evidence type="ECO:0000313" key="13">
    <source>
        <dbReference type="Proteomes" id="UP000271937"/>
    </source>
</evidence>
<evidence type="ECO:0000256" key="2">
    <source>
        <dbReference type="ARBA" id="ARBA00010923"/>
    </source>
</evidence>
<evidence type="ECO:0000256" key="8">
    <source>
        <dbReference type="ARBA" id="ARBA00023125"/>
    </source>
</evidence>
<dbReference type="InterPro" id="IPR044946">
    <property type="entry name" value="Restrct_endonuc_typeI_TRD_sf"/>
</dbReference>
<dbReference type="GO" id="GO:0003677">
    <property type="term" value="F:DNA binding"/>
    <property type="evidence" value="ECO:0007669"/>
    <property type="project" value="UniProtKB-KW"/>
</dbReference>
<protein>
    <recommendedName>
        <fullName evidence="3">site-specific DNA-methyltransferase (adenine-specific)</fullName>
        <ecNumber evidence="3">2.1.1.72</ecNumber>
    </recommendedName>
</protein>
<keyword evidence="13" id="KW-1185">Reference proteome</keyword>
<dbReference type="PRINTS" id="PR00507">
    <property type="entry name" value="N12N6MTFRASE"/>
</dbReference>
<dbReference type="PANTHER" id="PTHR42933:SF4">
    <property type="entry name" value="TYPE I RESTRICTION ENZYME ECOKI METHYLASE SUBUNIT"/>
    <property type="match status" value="1"/>
</dbReference>
<dbReference type="GO" id="GO:0009307">
    <property type="term" value="P:DNA restriction-modification system"/>
    <property type="evidence" value="ECO:0007669"/>
    <property type="project" value="UniProtKB-KW"/>
</dbReference>
<dbReference type="GO" id="GO:0032259">
    <property type="term" value="P:methylation"/>
    <property type="evidence" value="ECO:0007669"/>
    <property type="project" value="UniProtKB-KW"/>
</dbReference>
<dbReference type="Pfam" id="PF02384">
    <property type="entry name" value="N6_Mtase"/>
    <property type="match status" value="1"/>
</dbReference>
<gene>
    <name evidence="12" type="ORF">EG849_09725</name>
</gene>
<evidence type="ECO:0000256" key="7">
    <source>
        <dbReference type="ARBA" id="ARBA00022747"/>
    </source>
</evidence>
<comment type="caution">
    <text evidence="12">The sequence shown here is derived from an EMBL/GenBank/DDBJ whole genome shotgun (WGS) entry which is preliminary data.</text>
</comment>
<keyword evidence="12" id="KW-0255">Endonuclease</keyword>
<dbReference type="SUPFAM" id="SSF53335">
    <property type="entry name" value="S-adenosyl-L-methionine-dependent methyltransferases"/>
    <property type="match status" value="1"/>
</dbReference>
<organism evidence="12 13">
    <name type="scientific">Flavobacterium macacae</name>
    <dbReference type="NCBI Taxonomy" id="2488993"/>
    <lineage>
        <taxon>Bacteria</taxon>
        <taxon>Pseudomonadati</taxon>
        <taxon>Bacteroidota</taxon>
        <taxon>Flavobacteriia</taxon>
        <taxon>Flavobacteriales</taxon>
        <taxon>Flavobacteriaceae</taxon>
        <taxon>Flavobacterium</taxon>
    </lineage>
</organism>
<dbReference type="InterPro" id="IPR002052">
    <property type="entry name" value="DNA_methylase_N6_adenine_CS"/>
</dbReference>
<sequence length="1303" mass="149853">MIDKHNFKEVLKQLDFSVKGNIWHKDFPNIDAYLKVDFKSEKLIYPTDKGFVVSGTFTSSFTQKENFIVFECIHRLFAQGYKPEHIELEPRWIVGHGASGGRADVMVRDNTGKSLLLIECKTPGREFDEEWKKTLNNGGQIFSYAKQAGSTQFVVLYTADLVDEYLLHNYYLITLKDNEKLLEELSDGKAEPLSYAQAKLLDKEDIHLAWKETYALDYSTKGLFEIDISPYEIGKTKYSLADLNAINSRDIQGKYHQFATILRQHNVSGRENAFDKLVNLFLCKIVDETNNPDELKFYWKGIAYDTPFDLVDRLQKLYQEGMQRFLGEDVVYVSTNQIEDAFRFFKKDPDATRETIKKFFKELKFYNNNDFGFIDVHNEKLFHQNIQVLISIIKMLQDVKLKSEEGHQFLGDMFEGFLDQGVKQSEGQFFTPIPIVKFILKSLPLEQIMTDSDQIPKVIDYACGAGHFLNEYAQEIKSIVGTIPDAEISNYYSSSLGIEKEYRLSKVAKVSAFMYGQDDIKIVYGDALATLPNVKDGEYSVLIANPPYSVKGFLETLPEPDRKKFQLIQTISDKSYSNNNSIETFFIERAKQLLKPDGVAAIIVPASILTKGKSKSTSRSTNIYTATREIIISYFDIVAISAFGKGTFGKTGTNTVTLFLRRKKENPAPSLHFKNRVDLWFKGETIEDNIFEDGHYIKNYCIYLELDFEDYLEFLRGKINKQLRDTDLFKEYSKEFNNWADLKNRIRQSTFRALSKSQQQDELDIRFFHYVCECEKDKLYFYILASLNPQDVLIIKSPTKTTEIKEFLGYEWSSAKGNEGIKYIGDVTVTDLSNIEDVDDAEEGNIIIEEDDKRVLNNIFNLNNIDTPLYDPQDTDNSEKINFLISQNYEGTNFKISDDLKDYVTTSSLIEMIDFKKVDFNKSITLTPKTTYNFESKWPLTKLGMISDLNPSKTQLRDLDKDTLISFIDMASISDNGFIIKTEQKRYADVKGGGYTYFQEGDILIAKITPCMENGKCAVAINLPSKIGFGSSEFHVIRCNDLNQRDYIFALLNNSYIRKVAEQNMTGSSGHRRVPEDFYSDLKIPIPDPPTQKQIIKEFSHLQEQYILSVNTIEQERVKLNMIFEDAHSKSDKVFKLNDEEYFKISIGKRILKRELNKNNEGIDVYSANVFEPFGKINKNLLEGFNTPSVIWGIDGDWMVNCIPANSPFYPTDHCGVLRVKKDDVHPKYLAWALGVEGERVQFSRTNRASMDSIRALSIRVPSKAIQKKLIIEVDEIEQRILEARLSIQRIESSKTKILNKYL</sequence>
<keyword evidence="12" id="KW-0378">Hydrolase</keyword>
<keyword evidence="7" id="KW-0680">Restriction system</keyword>
<dbReference type="OrthoDB" id="9814572at2"/>
<feature type="domain" description="Type I restriction modification DNA specificity" evidence="10">
    <location>
        <begin position="942"/>
        <end position="1106"/>
    </location>
</feature>
<comment type="catalytic activity">
    <reaction evidence="9">
        <text>a 2'-deoxyadenosine in DNA + S-adenosyl-L-methionine = an N(6)-methyl-2'-deoxyadenosine in DNA + S-adenosyl-L-homocysteine + H(+)</text>
        <dbReference type="Rhea" id="RHEA:15197"/>
        <dbReference type="Rhea" id="RHEA-COMP:12418"/>
        <dbReference type="Rhea" id="RHEA-COMP:12419"/>
        <dbReference type="ChEBI" id="CHEBI:15378"/>
        <dbReference type="ChEBI" id="CHEBI:57856"/>
        <dbReference type="ChEBI" id="CHEBI:59789"/>
        <dbReference type="ChEBI" id="CHEBI:90615"/>
        <dbReference type="ChEBI" id="CHEBI:90616"/>
        <dbReference type="EC" id="2.1.1.72"/>
    </reaction>
</comment>
<feature type="domain" description="Type I restriction modification DNA specificity" evidence="10">
    <location>
        <begin position="1142"/>
        <end position="1276"/>
    </location>
</feature>
<dbReference type="InterPro" id="IPR000055">
    <property type="entry name" value="Restrct_endonuc_typeI_TRD"/>
</dbReference>
<accession>A0A3P3W9Q9</accession>
<evidence type="ECO:0000256" key="3">
    <source>
        <dbReference type="ARBA" id="ARBA00011900"/>
    </source>
</evidence>
<keyword evidence="5" id="KW-0808">Transferase</keyword>
<keyword evidence="8" id="KW-0238">DNA-binding</keyword>
<dbReference type="CDD" id="cd17260">
    <property type="entry name" value="RMtype1_S_EcoEI-TRD1-CR1_like"/>
    <property type="match status" value="1"/>
</dbReference>
<dbReference type="InterPro" id="IPR029063">
    <property type="entry name" value="SAM-dependent_MTases_sf"/>
</dbReference>
<evidence type="ECO:0000259" key="11">
    <source>
        <dbReference type="Pfam" id="PF02384"/>
    </source>
</evidence>
<dbReference type="EC" id="2.1.1.72" evidence="3"/>
<evidence type="ECO:0000256" key="5">
    <source>
        <dbReference type="ARBA" id="ARBA00022679"/>
    </source>
</evidence>
<reference evidence="12 13" key="1">
    <citation type="submission" date="2018-11" db="EMBL/GenBank/DDBJ databases">
        <title>Flavobacterium sp. nov., YIM 102600 draft genome.</title>
        <authorList>
            <person name="Li G."/>
            <person name="Jiang Y."/>
        </authorList>
    </citation>
    <scope>NUCLEOTIDE SEQUENCE [LARGE SCALE GENOMIC DNA]</scope>
    <source>
        <strain evidence="12 13">YIM 102600</strain>
    </source>
</reference>
<dbReference type="Gene3D" id="3.90.220.20">
    <property type="entry name" value="DNA methylase specificity domains"/>
    <property type="match status" value="2"/>
</dbReference>
<evidence type="ECO:0000259" key="10">
    <source>
        <dbReference type="Pfam" id="PF01420"/>
    </source>
</evidence>
<dbReference type="SUPFAM" id="SSF116734">
    <property type="entry name" value="DNA methylase specificity domain"/>
    <property type="match status" value="2"/>
</dbReference>